<protein>
    <submittedName>
        <fullName evidence="1">Uncharacterized protein</fullName>
    </submittedName>
</protein>
<name>A0A9R1WKE1_LACSA</name>
<reference evidence="1 2" key="1">
    <citation type="journal article" date="2017" name="Nat. Commun.">
        <title>Genome assembly with in vitro proximity ligation data and whole-genome triplication in lettuce.</title>
        <authorList>
            <person name="Reyes-Chin-Wo S."/>
            <person name="Wang Z."/>
            <person name="Yang X."/>
            <person name="Kozik A."/>
            <person name="Arikit S."/>
            <person name="Song C."/>
            <person name="Xia L."/>
            <person name="Froenicke L."/>
            <person name="Lavelle D.O."/>
            <person name="Truco M.J."/>
            <person name="Xia R."/>
            <person name="Zhu S."/>
            <person name="Xu C."/>
            <person name="Xu H."/>
            <person name="Xu X."/>
            <person name="Cox K."/>
            <person name="Korf I."/>
            <person name="Meyers B.C."/>
            <person name="Michelmore R.W."/>
        </authorList>
    </citation>
    <scope>NUCLEOTIDE SEQUENCE [LARGE SCALE GENOMIC DNA]</scope>
    <source>
        <strain evidence="2">cv. Salinas</strain>
        <tissue evidence="1">Seedlings</tissue>
    </source>
</reference>
<proteinExistence type="predicted"/>
<comment type="caution">
    <text evidence="1">The sequence shown here is derived from an EMBL/GenBank/DDBJ whole genome shotgun (WGS) entry which is preliminary data.</text>
</comment>
<evidence type="ECO:0000313" key="2">
    <source>
        <dbReference type="Proteomes" id="UP000235145"/>
    </source>
</evidence>
<evidence type="ECO:0000313" key="1">
    <source>
        <dbReference type="EMBL" id="KAJ0225273.1"/>
    </source>
</evidence>
<dbReference type="EMBL" id="NBSK02000001">
    <property type="protein sequence ID" value="KAJ0225273.1"/>
    <property type="molecule type" value="Genomic_DNA"/>
</dbReference>
<accession>A0A9R1WKE1</accession>
<organism evidence="1 2">
    <name type="scientific">Lactuca sativa</name>
    <name type="common">Garden lettuce</name>
    <dbReference type="NCBI Taxonomy" id="4236"/>
    <lineage>
        <taxon>Eukaryota</taxon>
        <taxon>Viridiplantae</taxon>
        <taxon>Streptophyta</taxon>
        <taxon>Embryophyta</taxon>
        <taxon>Tracheophyta</taxon>
        <taxon>Spermatophyta</taxon>
        <taxon>Magnoliopsida</taxon>
        <taxon>eudicotyledons</taxon>
        <taxon>Gunneridae</taxon>
        <taxon>Pentapetalae</taxon>
        <taxon>asterids</taxon>
        <taxon>campanulids</taxon>
        <taxon>Asterales</taxon>
        <taxon>Asteraceae</taxon>
        <taxon>Cichorioideae</taxon>
        <taxon>Cichorieae</taxon>
        <taxon>Lactucinae</taxon>
        <taxon>Lactuca</taxon>
    </lineage>
</organism>
<dbReference type="Proteomes" id="UP000235145">
    <property type="component" value="Unassembled WGS sequence"/>
</dbReference>
<gene>
    <name evidence="1" type="ORF">LSAT_V11C100010030</name>
</gene>
<sequence>MFPKLQIQSHSSMLQRFPLLLLLLNHSKMAKSMNHHNGGLGCGVLGVRGSKGALGRRLRRLNRLQAPDLGFSSHRPDSPSPLGRLAELATYSSTRIPLRLAESFLGLAESLLNLGFPLLFGFQNLGCYNTPHNRAYHLDRTTDAFSAAGHTINNP</sequence>
<keyword evidence="2" id="KW-1185">Reference proteome</keyword>
<dbReference type="AlphaFoldDB" id="A0A9R1WKE1"/>